<evidence type="ECO:0000256" key="3">
    <source>
        <dbReference type="ARBA" id="ARBA00022840"/>
    </source>
</evidence>
<accession>A0AAC9IUW6</accession>
<dbReference type="InterPro" id="IPR014729">
    <property type="entry name" value="Rossmann-like_a/b/a_fold"/>
</dbReference>
<organism evidence="5 6">
    <name type="scientific">Virgibacillus halodenitrificans</name>
    <name type="common">Bacillus halodenitrificans</name>
    <dbReference type="NCBI Taxonomy" id="1482"/>
    <lineage>
        <taxon>Bacteria</taxon>
        <taxon>Bacillati</taxon>
        <taxon>Bacillota</taxon>
        <taxon>Bacilli</taxon>
        <taxon>Bacillales</taxon>
        <taxon>Bacillaceae</taxon>
        <taxon>Virgibacillus</taxon>
    </lineage>
</organism>
<evidence type="ECO:0000313" key="6">
    <source>
        <dbReference type="Proteomes" id="UP000182945"/>
    </source>
</evidence>
<reference evidence="5 6" key="1">
    <citation type="submission" date="2016-11" db="EMBL/GenBank/DDBJ databases">
        <title>Complete genome sequencing of Virgibacillus halodenitrificans PDB-F2.</title>
        <authorList>
            <person name="Sun Z."/>
            <person name="Zhou Y."/>
            <person name="Li H."/>
        </authorList>
    </citation>
    <scope>NUCLEOTIDE SEQUENCE [LARGE SCALE GENOMIC DNA]</scope>
    <source>
        <strain evidence="5 6">PDB-F2</strain>
    </source>
</reference>
<dbReference type="Pfam" id="PF00582">
    <property type="entry name" value="Usp"/>
    <property type="match status" value="1"/>
</dbReference>
<dbReference type="SUPFAM" id="SSF52402">
    <property type="entry name" value="Adenine nucleotide alpha hydrolases-like"/>
    <property type="match status" value="1"/>
</dbReference>
<dbReference type="RefSeq" id="WP_071648101.1">
    <property type="nucleotide sequence ID" value="NZ_CP017962.1"/>
</dbReference>
<name>A0AAC9IUW6_VIRHA</name>
<dbReference type="AlphaFoldDB" id="A0AAC9IUW6"/>
<dbReference type="PANTHER" id="PTHR46268:SF27">
    <property type="entry name" value="UNIVERSAL STRESS PROTEIN RV2623"/>
    <property type="match status" value="1"/>
</dbReference>
<dbReference type="EMBL" id="CP017962">
    <property type="protein sequence ID" value="APC46956.1"/>
    <property type="molecule type" value="Genomic_DNA"/>
</dbReference>
<dbReference type="KEGG" id="vhl:BME96_01565"/>
<dbReference type="GO" id="GO:0005524">
    <property type="term" value="F:ATP binding"/>
    <property type="evidence" value="ECO:0007669"/>
    <property type="project" value="UniProtKB-KW"/>
</dbReference>
<dbReference type="Proteomes" id="UP000182945">
    <property type="component" value="Chromosome"/>
</dbReference>
<evidence type="ECO:0000256" key="2">
    <source>
        <dbReference type="ARBA" id="ARBA00022741"/>
    </source>
</evidence>
<feature type="domain" description="UspA" evidence="4">
    <location>
        <begin position="2"/>
        <end position="138"/>
    </location>
</feature>
<dbReference type="PANTHER" id="PTHR46268">
    <property type="entry name" value="STRESS RESPONSE PROTEIN NHAX"/>
    <property type="match status" value="1"/>
</dbReference>
<keyword evidence="3" id="KW-0067">ATP-binding</keyword>
<evidence type="ECO:0000256" key="1">
    <source>
        <dbReference type="ARBA" id="ARBA00008791"/>
    </source>
</evidence>
<evidence type="ECO:0000313" key="5">
    <source>
        <dbReference type="EMBL" id="APC46956.1"/>
    </source>
</evidence>
<keyword evidence="2" id="KW-0547">Nucleotide-binding</keyword>
<evidence type="ECO:0000259" key="4">
    <source>
        <dbReference type="Pfam" id="PF00582"/>
    </source>
</evidence>
<dbReference type="InterPro" id="IPR006015">
    <property type="entry name" value="Universal_stress_UspA"/>
</dbReference>
<gene>
    <name evidence="5" type="ORF">BME96_01565</name>
</gene>
<dbReference type="PRINTS" id="PR01438">
    <property type="entry name" value="UNVRSLSTRESS"/>
</dbReference>
<dbReference type="Gene3D" id="3.40.50.620">
    <property type="entry name" value="HUPs"/>
    <property type="match status" value="1"/>
</dbReference>
<protein>
    <recommendedName>
        <fullName evidence="4">UspA domain-containing protein</fullName>
    </recommendedName>
</protein>
<dbReference type="CDD" id="cd00293">
    <property type="entry name" value="USP-like"/>
    <property type="match status" value="1"/>
</dbReference>
<sequence length="139" mass="15574">MNRILLATDGSTYSEHATEMAKTYLKAWPEARLVVLYVTAKDHYAYDFIPDVVDEAEKEITERIKTTTEEQFAGFQNNVHFLHKSGHPSKTICDVAKDQDVDLIILGSHGRGIIDRALLGSVAHGVLQRAERPVLVVKK</sequence>
<proteinExistence type="inferred from homology"/>
<dbReference type="GeneID" id="71513065"/>
<dbReference type="InterPro" id="IPR006016">
    <property type="entry name" value="UspA"/>
</dbReference>
<comment type="similarity">
    <text evidence="1">Belongs to the universal stress protein A family.</text>
</comment>